<dbReference type="SUPFAM" id="SSF53474">
    <property type="entry name" value="alpha/beta-Hydrolases"/>
    <property type="match status" value="1"/>
</dbReference>
<feature type="domain" description="Serine aminopeptidase S33" evidence="1">
    <location>
        <begin position="70"/>
        <end position="176"/>
    </location>
</feature>
<evidence type="ECO:0000313" key="3">
    <source>
        <dbReference type="Proteomes" id="UP001165561"/>
    </source>
</evidence>
<dbReference type="EMBL" id="JARACI010000398">
    <property type="protein sequence ID" value="MDD9205287.1"/>
    <property type="molecule type" value="Genomic_DNA"/>
</dbReference>
<dbReference type="Proteomes" id="UP001165561">
    <property type="component" value="Unassembled WGS sequence"/>
</dbReference>
<gene>
    <name evidence="2" type="ORF">PU560_02255</name>
</gene>
<proteinExistence type="predicted"/>
<dbReference type="Gene3D" id="3.40.50.1820">
    <property type="entry name" value="alpha/beta hydrolase"/>
    <property type="match status" value="1"/>
</dbReference>
<dbReference type="PANTHER" id="PTHR12277:SF79">
    <property type="entry name" value="XAA-PRO DIPEPTIDYL-PEPTIDASE-RELATED"/>
    <property type="match status" value="1"/>
</dbReference>
<dbReference type="InterPro" id="IPR029058">
    <property type="entry name" value="AB_hydrolase_fold"/>
</dbReference>
<name>A0ABT5TTK6_9MICO</name>
<accession>A0ABT5TTK6</accession>
<keyword evidence="2" id="KW-0378">Hydrolase</keyword>
<feature type="non-terminal residue" evidence="2">
    <location>
        <position position="225"/>
    </location>
</feature>
<organism evidence="2 3">
    <name type="scientific">Georgenia halotolerans</name>
    <dbReference type="NCBI Taxonomy" id="3028317"/>
    <lineage>
        <taxon>Bacteria</taxon>
        <taxon>Bacillati</taxon>
        <taxon>Actinomycetota</taxon>
        <taxon>Actinomycetes</taxon>
        <taxon>Micrococcales</taxon>
        <taxon>Bogoriellaceae</taxon>
        <taxon>Georgenia</taxon>
    </lineage>
</organism>
<evidence type="ECO:0000313" key="2">
    <source>
        <dbReference type="EMBL" id="MDD9205287.1"/>
    </source>
</evidence>
<dbReference type="GO" id="GO:0016787">
    <property type="term" value="F:hydrolase activity"/>
    <property type="evidence" value="ECO:0007669"/>
    <property type="project" value="UniProtKB-KW"/>
</dbReference>
<comment type="caution">
    <text evidence="2">The sequence shown here is derived from an EMBL/GenBank/DDBJ whole genome shotgun (WGS) entry which is preliminary data.</text>
</comment>
<reference evidence="2" key="1">
    <citation type="submission" date="2023-02" db="EMBL/GenBank/DDBJ databases">
        <title>Georgenia sp.10Sc9-8, isolated from a soil sample collected from the Taklamakan desert.</title>
        <authorList>
            <person name="Liu S."/>
        </authorList>
    </citation>
    <scope>NUCLEOTIDE SEQUENCE</scope>
    <source>
        <strain evidence="2">10Sc9-8</strain>
    </source>
</reference>
<evidence type="ECO:0000259" key="1">
    <source>
        <dbReference type="Pfam" id="PF12146"/>
    </source>
</evidence>
<sequence length="225" mass="23329">MLLGTVLTVVVVLTALTGAAWVLQRHLIYLPDRTEPSSAALPGAQDVTLRTTDGLSLSAWHVPGPSGAPTVLVAPGNGGNRAGRSELARGLGDRGLGVLLLDYRGYGGNPGSPTQAGLARDVRAARTFLVQEAGVAPEDLVYLGESLGAAVVSELATEHPPAALVLRSPFISLAEAGRAAYGVPVGWLLRDRYPVRELVRDVRVPVVVVAGAQDTIVPPAQSRAV</sequence>
<dbReference type="InterPro" id="IPR022742">
    <property type="entry name" value="Hydrolase_4"/>
</dbReference>
<dbReference type="Pfam" id="PF12146">
    <property type="entry name" value="Hydrolase_4"/>
    <property type="match status" value="1"/>
</dbReference>
<keyword evidence="3" id="KW-1185">Reference proteome</keyword>
<dbReference type="PANTHER" id="PTHR12277">
    <property type="entry name" value="ALPHA/BETA HYDROLASE DOMAIN-CONTAINING PROTEIN"/>
    <property type="match status" value="1"/>
</dbReference>
<protein>
    <submittedName>
        <fullName evidence="2">Alpha/beta fold hydrolase</fullName>
    </submittedName>
</protein>